<dbReference type="SMART" id="SM00450">
    <property type="entry name" value="RHOD"/>
    <property type="match status" value="1"/>
</dbReference>
<organism evidence="2 3">
    <name type="scientific">Nakamurella aerolata</name>
    <dbReference type="NCBI Taxonomy" id="1656892"/>
    <lineage>
        <taxon>Bacteria</taxon>
        <taxon>Bacillati</taxon>
        <taxon>Actinomycetota</taxon>
        <taxon>Actinomycetes</taxon>
        <taxon>Nakamurellales</taxon>
        <taxon>Nakamurellaceae</taxon>
        <taxon>Nakamurella</taxon>
    </lineage>
</organism>
<name>A0A849ABP9_9ACTN</name>
<dbReference type="Proteomes" id="UP000562984">
    <property type="component" value="Unassembled WGS sequence"/>
</dbReference>
<dbReference type="RefSeq" id="WP_171200712.1">
    <property type="nucleotide sequence ID" value="NZ_JABEND010000009.1"/>
</dbReference>
<dbReference type="EMBL" id="JABEND010000009">
    <property type="protein sequence ID" value="NNG37016.1"/>
    <property type="molecule type" value="Genomic_DNA"/>
</dbReference>
<dbReference type="Gene3D" id="3.40.250.10">
    <property type="entry name" value="Rhodanese-like domain"/>
    <property type="match status" value="1"/>
</dbReference>
<dbReference type="InterPro" id="IPR001763">
    <property type="entry name" value="Rhodanese-like_dom"/>
</dbReference>
<accession>A0A849ABP9</accession>
<dbReference type="PANTHER" id="PTHR43031:SF1">
    <property type="entry name" value="PYRIDINE NUCLEOTIDE-DISULPHIDE OXIDOREDUCTASE"/>
    <property type="match status" value="1"/>
</dbReference>
<dbReference type="AlphaFoldDB" id="A0A849ABP9"/>
<feature type="domain" description="Rhodanese" evidence="1">
    <location>
        <begin position="23"/>
        <end position="110"/>
    </location>
</feature>
<evidence type="ECO:0000259" key="1">
    <source>
        <dbReference type="PROSITE" id="PS50206"/>
    </source>
</evidence>
<gene>
    <name evidence="2" type="ORF">HKD39_15125</name>
</gene>
<reference evidence="2 3" key="1">
    <citation type="submission" date="2020-05" db="EMBL/GenBank/DDBJ databases">
        <title>Nakamurella sp. DB0629 isolated from air conditioner.</title>
        <authorList>
            <person name="Kim D.H."/>
            <person name="Kim D.-U."/>
        </authorList>
    </citation>
    <scope>NUCLEOTIDE SEQUENCE [LARGE SCALE GENOMIC DNA]</scope>
    <source>
        <strain evidence="2 3">DB0629</strain>
    </source>
</reference>
<dbReference type="PANTHER" id="PTHR43031">
    <property type="entry name" value="FAD-DEPENDENT OXIDOREDUCTASE"/>
    <property type="match status" value="1"/>
</dbReference>
<dbReference type="InterPro" id="IPR036873">
    <property type="entry name" value="Rhodanese-like_dom_sf"/>
</dbReference>
<dbReference type="Pfam" id="PF00581">
    <property type="entry name" value="Rhodanese"/>
    <property type="match status" value="1"/>
</dbReference>
<sequence length="120" mass="12390">MASSVNGQHQPAEIALADLPTDLPAGAALLDVREDDEWQAGHAPQAVHIPLPQLAERLDEVPEGDPVYVVCRSGGRSARATAFLNANGWDAVNVAGGMSAWAAAGRPLTADSADAEPTVI</sequence>
<keyword evidence="3" id="KW-1185">Reference proteome</keyword>
<protein>
    <submittedName>
        <fullName evidence="2">Rhodanese-like domain-containing protein</fullName>
    </submittedName>
</protein>
<comment type="caution">
    <text evidence="2">The sequence shown here is derived from an EMBL/GenBank/DDBJ whole genome shotgun (WGS) entry which is preliminary data.</text>
</comment>
<dbReference type="PROSITE" id="PS50206">
    <property type="entry name" value="RHODANESE_3"/>
    <property type="match status" value="1"/>
</dbReference>
<dbReference type="InterPro" id="IPR050229">
    <property type="entry name" value="GlpE_sulfurtransferase"/>
</dbReference>
<dbReference type="SUPFAM" id="SSF52821">
    <property type="entry name" value="Rhodanese/Cell cycle control phosphatase"/>
    <property type="match status" value="1"/>
</dbReference>
<proteinExistence type="predicted"/>
<dbReference type="CDD" id="cd00158">
    <property type="entry name" value="RHOD"/>
    <property type="match status" value="1"/>
</dbReference>
<evidence type="ECO:0000313" key="3">
    <source>
        <dbReference type="Proteomes" id="UP000562984"/>
    </source>
</evidence>
<evidence type="ECO:0000313" key="2">
    <source>
        <dbReference type="EMBL" id="NNG37016.1"/>
    </source>
</evidence>